<dbReference type="Proteomes" id="UP001592531">
    <property type="component" value="Unassembled WGS sequence"/>
</dbReference>
<evidence type="ECO:0000313" key="1">
    <source>
        <dbReference type="EMBL" id="MFC1418690.1"/>
    </source>
</evidence>
<protein>
    <submittedName>
        <fullName evidence="1">Uncharacterized protein</fullName>
    </submittedName>
</protein>
<dbReference type="EMBL" id="JBHFAB010000013">
    <property type="protein sequence ID" value="MFC1418690.1"/>
    <property type="molecule type" value="Genomic_DNA"/>
</dbReference>
<accession>A0ABV6VY47</accession>
<proteinExistence type="predicted"/>
<sequence>MEVTEVTEYPHTYRAVVPVRKDGIGGELDVILGWHREALTAKDLDELRTAARRQAVRKGLTITGDLADIRVTVEPKDEPRAEQR</sequence>
<dbReference type="RefSeq" id="WP_380537486.1">
    <property type="nucleotide sequence ID" value="NZ_JBHFAB010000013.1"/>
</dbReference>
<organism evidence="1 2">
    <name type="scientific">Streptacidiphilus cavernicola</name>
    <dbReference type="NCBI Taxonomy" id="3342716"/>
    <lineage>
        <taxon>Bacteria</taxon>
        <taxon>Bacillati</taxon>
        <taxon>Actinomycetota</taxon>
        <taxon>Actinomycetes</taxon>
        <taxon>Kitasatosporales</taxon>
        <taxon>Streptomycetaceae</taxon>
        <taxon>Streptacidiphilus</taxon>
    </lineage>
</organism>
<evidence type="ECO:0000313" key="2">
    <source>
        <dbReference type="Proteomes" id="UP001592531"/>
    </source>
</evidence>
<keyword evidence="2" id="KW-1185">Reference proteome</keyword>
<reference evidence="1 2" key="1">
    <citation type="submission" date="2024-09" db="EMBL/GenBank/DDBJ databases">
        <authorList>
            <person name="Lee S.D."/>
        </authorList>
    </citation>
    <scope>NUCLEOTIDE SEQUENCE [LARGE SCALE GENOMIC DNA]</scope>
    <source>
        <strain evidence="1 2">N8-3</strain>
    </source>
</reference>
<gene>
    <name evidence="1" type="ORF">ACEZDE_18930</name>
</gene>
<name>A0ABV6VY47_9ACTN</name>
<comment type="caution">
    <text evidence="1">The sequence shown here is derived from an EMBL/GenBank/DDBJ whole genome shotgun (WGS) entry which is preliminary data.</text>
</comment>